<evidence type="ECO:0000313" key="2">
    <source>
        <dbReference type="EMBL" id="ESR26403.1"/>
    </source>
</evidence>
<protein>
    <recommendedName>
        <fullName evidence="4">DUF2125 domain-containing protein</fullName>
    </recommendedName>
</protein>
<keyword evidence="1" id="KW-0472">Membrane</keyword>
<evidence type="ECO:0000256" key="1">
    <source>
        <dbReference type="SAM" id="Phobius"/>
    </source>
</evidence>
<proteinExistence type="predicted"/>
<evidence type="ECO:0000313" key="3">
    <source>
        <dbReference type="Proteomes" id="UP000017819"/>
    </source>
</evidence>
<keyword evidence="3" id="KW-1185">Reference proteome</keyword>
<dbReference type="Pfam" id="PF09898">
    <property type="entry name" value="DUF2125"/>
    <property type="match status" value="1"/>
</dbReference>
<gene>
    <name evidence="2" type="ORF">N177_0903</name>
</gene>
<reference evidence="2 3" key="1">
    <citation type="journal article" date="2014" name="Genome Announc.">
        <title>Draft Genome Sequence of Lutibaculum baratangense Strain AMV1T, Isolated from a Mud Volcano in Andamans, India.</title>
        <authorList>
            <person name="Singh A."/>
            <person name="Sreenivas A."/>
            <person name="Sathyanarayana Reddy G."/>
            <person name="Pinnaka A.K."/>
            <person name="Shivaji S."/>
        </authorList>
    </citation>
    <scope>NUCLEOTIDE SEQUENCE [LARGE SCALE GENOMIC DNA]</scope>
    <source>
        <strain evidence="2 3">AMV1</strain>
    </source>
</reference>
<sequence length="354" mass="38151">MTDDRKRGLGRPPMALVVLVLLILAAIGAWSYFWSVASRRAEAALESWLAVEATQGRVHSCSERSTGGFPFRFEFVCESPSFTLSVQPEVVATGQELRAVLQVWRPEHVIVELDGPLQVASGPDLLGGSRPLVASWDLMQASLHMPLGRLRAIDVAADNLAVAPEGRQAAEDFALEARRLEFHQREGAAGPSGDDQGMDLAVSAKDLMITYPGATRVEPVDVNLVGSAVALTPELVARPREFLPRWQEAGGRFDIQSLVARQQDTRFIAQGNLQPEADGRLNGLLSLALAGPDVTSPGATNAFGGVAPFVATALRFIGERTEIEGEPAVRGELRLRNGKAYIGNFPVADLPRLF</sequence>
<dbReference type="Proteomes" id="UP000017819">
    <property type="component" value="Unassembled WGS sequence"/>
</dbReference>
<dbReference type="eggNOG" id="COG4093">
    <property type="taxonomic scope" value="Bacteria"/>
</dbReference>
<evidence type="ECO:0008006" key="4">
    <source>
        <dbReference type="Google" id="ProtNLM"/>
    </source>
</evidence>
<accession>V4TKQ3</accession>
<name>V4TKQ3_9HYPH</name>
<keyword evidence="1" id="KW-1133">Transmembrane helix</keyword>
<dbReference type="EMBL" id="AWXZ01000015">
    <property type="protein sequence ID" value="ESR26403.1"/>
    <property type="molecule type" value="Genomic_DNA"/>
</dbReference>
<organism evidence="2 3">
    <name type="scientific">Lutibaculum baratangense AMV1</name>
    <dbReference type="NCBI Taxonomy" id="631454"/>
    <lineage>
        <taxon>Bacteria</taxon>
        <taxon>Pseudomonadati</taxon>
        <taxon>Pseudomonadota</taxon>
        <taxon>Alphaproteobacteria</taxon>
        <taxon>Hyphomicrobiales</taxon>
        <taxon>Tepidamorphaceae</taxon>
        <taxon>Lutibaculum</taxon>
    </lineage>
</organism>
<dbReference type="InterPro" id="IPR018666">
    <property type="entry name" value="DUF2125"/>
</dbReference>
<dbReference type="AlphaFoldDB" id="V4TKQ3"/>
<comment type="caution">
    <text evidence="2">The sequence shown here is derived from an EMBL/GenBank/DDBJ whole genome shotgun (WGS) entry which is preliminary data.</text>
</comment>
<feature type="transmembrane region" description="Helical" evidence="1">
    <location>
        <begin position="12"/>
        <end position="34"/>
    </location>
</feature>
<keyword evidence="1" id="KW-0812">Transmembrane</keyword>
<dbReference type="STRING" id="631454.N177_0903"/>